<evidence type="ECO:0000313" key="3">
    <source>
        <dbReference type="Proteomes" id="UP000824002"/>
    </source>
</evidence>
<reference evidence="2" key="1">
    <citation type="submission" date="2020-10" db="EMBL/GenBank/DDBJ databases">
        <authorList>
            <person name="Gilroy R."/>
        </authorList>
    </citation>
    <scope>NUCLEOTIDE SEQUENCE</scope>
    <source>
        <strain evidence="2">CHK199-13235</strain>
    </source>
</reference>
<feature type="compositionally biased region" description="Basic and acidic residues" evidence="1">
    <location>
        <begin position="54"/>
        <end position="67"/>
    </location>
</feature>
<dbReference type="Proteomes" id="UP000824002">
    <property type="component" value="Unassembled WGS sequence"/>
</dbReference>
<organism evidence="2 3">
    <name type="scientific">Candidatus Merdivicinus excrementipullorum</name>
    <dbReference type="NCBI Taxonomy" id="2840867"/>
    <lineage>
        <taxon>Bacteria</taxon>
        <taxon>Bacillati</taxon>
        <taxon>Bacillota</taxon>
        <taxon>Clostridia</taxon>
        <taxon>Eubacteriales</taxon>
        <taxon>Oscillospiraceae</taxon>
        <taxon>Oscillospiraceae incertae sedis</taxon>
        <taxon>Candidatus Merdivicinus</taxon>
    </lineage>
</organism>
<reference evidence="2" key="2">
    <citation type="journal article" date="2021" name="PeerJ">
        <title>Extensive microbial diversity within the chicken gut microbiome revealed by metagenomics and culture.</title>
        <authorList>
            <person name="Gilroy R."/>
            <person name="Ravi A."/>
            <person name="Getino M."/>
            <person name="Pursley I."/>
            <person name="Horton D.L."/>
            <person name="Alikhan N.F."/>
            <person name="Baker D."/>
            <person name="Gharbi K."/>
            <person name="Hall N."/>
            <person name="Watson M."/>
            <person name="Adriaenssens E.M."/>
            <person name="Foster-Nyarko E."/>
            <person name="Jarju S."/>
            <person name="Secka A."/>
            <person name="Antonio M."/>
            <person name="Oren A."/>
            <person name="Chaudhuri R.R."/>
            <person name="La Ragione R."/>
            <person name="Hildebrand F."/>
            <person name="Pallen M.J."/>
        </authorList>
    </citation>
    <scope>NUCLEOTIDE SEQUENCE</scope>
    <source>
        <strain evidence="2">CHK199-13235</strain>
    </source>
</reference>
<gene>
    <name evidence="2" type="ORF">IAB51_07360</name>
</gene>
<evidence type="ECO:0000313" key="2">
    <source>
        <dbReference type="EMBL" id="HIS76613.1"/>
    </source>
</evidence>
<dbReference type="EMBL" id="DVJP01000049">
    <property type="protein sequence ID" value="HIS76613.1"/>
    <property type="molecule type" value="Genomic_DNA"/>
</dbReference>
<sequence length="76" mass="8011">MPKQDAWKNEAVSLPEGTETGMQTAVGLDFGRCCPGAAARLSADRPFLPLFGVEDRENSGEQEEKPAGKGIFDGAG</sequence>
<dbReference type="AlphaFoldDB" id="A0A9D1K109"/>
<protein>
    <submittedName>
        <fullName evidence="2">Uncharacterized protein</fullName>
    </submittedName>
</protein>
<feature type="region of interest" description="Disordered" evidence="1">
    <location>
        <begin position="54"/>
        <end position="76"/>
    </location>
</feature>
<evidence type="ECO:0000256" key="1">
    <source>
        <dbReference type="SAM" id="MobiDB-lite"/>
    </source>
</evidence>
<name>A0A9D1K109_9FIRM</name>
<accession>A0A9D1K109</accession>
<comment type="caution">
    <text evidence="2">The sequence shown here is derived from an EMBL/GenBank/DDBJ whole genome shotgun (WGS) entry which is preliminary data.</text>
</comment>
<proteinExistence type="predicted"/>